<feature type="coiled-coil region" evidence="10">
    <location>
        <begin position="65"/>
        <end position="92"/>
    </location>
</feature>
<dbReference type="Proteomes" id="UP001652625">
    <property type="component" value="Chromosome 14"/>
</dbReference>
<comment type="catalytic activity">
    <reaction evidence="9">
        <text>ATP + H2O = ADP + phosphate + H(+)</text>
        <dbReference type="Rhea" id="RHEA:13065"/>
        <dbReference type="ChEBI" id="CHEBI:15377"/>
        <dbReference type="ChEBI" id="CHEBI:15378"/>
        <dbReference type="ChEBI" id="CHEBI:30616"/>
        <dbReference type="ChEBI" id="CHEBI:43474"/>
        <dbReference type="ChEBI" id="CHEBI:456216"/>
        <dbReference type="EC" id="5.6.2.3"/>
    </reaction>
</comment>
<keyword evidence="13" id="KW-1185">Reference proteome</keyword>
<feature type="domain" description="DNA helicase Pif1-like 2B" evidence="12">
    <location>
        <begin position="331"/>
        <end position="359"/>
    </location>
</feature>
<organism evidence="13 14">
    <name type="scientific">Hydra vulgaris</name>
    <name type="common">Hydra</name>
    <name type="synonym">Hydra attenuata</name>
    <dbReference type="NCBI Taxonomy" id="6087"/>
    <lineage>
        <taxon>Eukaryota</taxon>
        <taxon>Metazoa</taxon>
        <taxon>Cnidaria</taxon>
        <taxon>Hydrozoa</taxon>
        <taxon>Hydroidolina</taxon>
        <taxon>Anthoathecata</taxon>
        <taxon>Aplanulata</taxon>
        <taxon>Hydridae</taxon>
        <taxon>Hydra</taxon>
    </lineage>
</organism>
<accession>A0ABM4DFS2</accession>
<dbReference type="Gene3D" id="3.40.50.300">
    <property type="entry name" value="P-loop containing nucleotide triphosphate hydrolases"/>
    <property type="match status" value="2"/>
</dbReference>
<protein>
    <recommendedName>
        <fullName evidence="9">ATP-dependent DNA helicase</fullName>
        <ecNumber evidence="9">5.6.2.3</ecNumber>
    </recommendedName>
</protein>
<keyword evidence="10" id="KW-0175">Coiled coil</keyword>
<proteinExistence type="inferred from homology"/>
<evidence type="ECO:0000256" key="3">
    <source>
        <dbReference type="ARBA" id="ARBA00022801"/>
    </source>
</evidence>
<dbReference type="InterPro" id="IPR010285">
    <property type="entry name" value="DNA_helicase_pif1-like_DEAD"/>
</dbReference>
<evidence type="ECO:0000313" key="14">
    <source>
        <dbReference type="RefSeq" id="XP_065673280.1"/>
    </source>
</evidence>
<dbReference type="InterPro" id="IPR027417">
    <property type="entry name" value="P-loop_NTPase"/>
</dbReference>
<dbReference type="PANTHER" id="PTHR47642">
    <property type="entry name" value="ATP-DEPENDENT DNA HELICASE"/>
    <property type="match status" value="1"/>
</dbReference>
<dbReference type="Pfam" id="PF21530">
    <property type="entry name" value="Pif1_2B_dom"/>
    <property type="match status" value="1"/>
</dbReference>
<keyword evidence="1 9" id="KW-0547">Nucleotide-binding</keyword>
<dbReference type="SUPFAM" id="SSF52540">
    <property type="entry name" value="P-loop containing nucleoside triphosphate hydrolases"/>
    <property type="match status" value="2"/>
</dbReference>
<evidence type="ECO:0000256" key="8">
    <source>
        <dbReference type="ARBA" id="ARBA00023235"/>
    </source>
</evidence>
<comment type="similarity">
    <text evidence="9">Belongs to the helicase family.</text>
</comment>
<dbReference type="InterPro" id="IPR051055">
    <property type="entry name" value="PIF1_helicase"/>
</dbReference>
<dbReference type="RefSeq" id="XP_065673280.1">
    <property type="nucleotide sequence ID" value="XM_065817208.1"/>
</dbReference>
<evidence type="ECO:0000256" key="9">
    <source>
        <dbReference type="RuleBase" id="RU363044"/>
    </source>
</evidence>
<sequence length="477" mass="54748">MPKTSFTEFDLYKELMDADIDLDEFLDYVAKSDTSGEIEKLIISMDSCENKCNAEKPCKFCIHIHDKMNKINENDNKKLELLNEQKNVLNDDEVLAQNNKMLSSQQQKALQWLDDGINFFLTGSAGCGKSYIVKEIDQSIQIYKTIHITASSGKAAHLLNGVTIHAFAGIETGVKSVAYYKRHMHPDIKKTWLETDVLIIDEISMINAQTFDLLHLIACEIKQWFDEFFGGIQVIACGDFFQLPPIKREFVFKSKIWQQYMTEVLILTECFKQKKRCTIFWSFKRNTNVEVDFYNNDKMKSIKNEGYWFYAKDVIKNPNKQCSFQIPAAVYLKIGAIVMLVRNINVEEGLCNGTVGTVILIENNAVWVNMNGKEVKIECVKEEILDCCHAVVCSRLGLPLKLAFSFTVHKAQGCTMNKAVVKFNSKAFNNSLYYVSLSRVCNINDIFIIINNKLELQKIFKSITVDSDVLEFYKKYM</sequence>
<evidence type="ECO:0000256" key="10">
    <source>
        <dbReference type="SAM" id="Coils"/>
    </source>
</evidence>
<evidence type="ECO:0000256" key="6">
    <source>
        <dbReference type="ARBA" id="ARBA00023125"/>
    </source>
</evidence>
<keyword evidence="8" id="KW-0413">Isomerase</keyword>
<evidence type="ECO:0000256" key="7">
    <source>
        <dbReference type="ARBA" id="ARBA00023204"/>
    </source>
</evidence>
<comment type="cofactor">
    <cofactor evidence="9">
        <name>Mg(2+)</name>
        <dbReference type="ChEBI" id="CHEBI:18420"/>
    </cofactor>
</comment>
<dbReference type="PANTHER" id="PTHR47642:SF5">
    <property type="entry name" value="ATP-DEPENDENT DNA HELICASE"/>
    <property type="match status" value="1"/>
</dbReference>
<keyword evidence="7 9" id="KW-0234">DNA repair</keyword>
<keyword evidence="5 9" id="KW-0067">ATP-binding</keyword>
<keyword evidence="3 9" id="KW-0378">Hydrolase</keyword>
<dbReference type="InterPro" id="IPR049163">
    <property type="entry name" value="Pif1-like_2B_dom"/>
</dbReference>
<gene>
    <name evidence="14" type="primary">LOC136090502</name>
</gene>
<dbReference type="EC" id="5.6.2.3" evidence="9"/>
<evidence type="ECO:0000256" key="4">
    <source>
        <dbReference type="ARBA" id="ARBA00022806"/>
    </source>
</evidence>
<evidence type="ECO:0000313" key="13">
    <source>
        <dbReference type="Proteomes" id="UP001652625"/>
    </source>
</evidence>
<dbReference type="GeneID" id="136090502"/>
<name>A0ABM4DFS2_HYDVU</name>
<reference evidence="14" key="1">
    <citation type="submission" date="2025-08" db="UniProtKB">
        <authorList>
            <consortium name="RefSeq"/>
        </authorList>
    </citation>
    <scope>IDENTIFICATION</scope>
</reference>
<keyword evidence="6" id="KW-0238">DNA-binding</keyword>
<keyword evidence="2 9" id="KW-0227">DNA damage</keyword>
<evidence type="ECO:0000259" key="12">
    <source>
        <dbReference type="Pfam" id="PF21530"/>
    </source>
</evidence>
<dbReference type="Gene3D" id="2.30.30.940">
    <property type="match status" value="1"/>
</dbReference>
<evidence type="ECO:0000256" key="2">
    <source>
        <dbReference type="ARBA" id="ARBA00022763"/>
    </source>
</evidence>
<evidence type="ECO:0000256" key="5">
    <source>
        <dbReference type="ARBA" id="ARBA00022840"/>
    </source>
</evidence>
<feature type="domain" description="DNA helicase Pif1-like DEAD-box helicase" evidence="11">
    <location>
        <begin position="102"/>
        <end position="276"/>
    </location>
</feature>
<keyword evidence="4 9" id="KW-0347">Helicase</keyword>
<evidence type="ECO:0000256" key="1">
    <source>
        <dbReference type="ARBA" id="ARBA00022741"/>
    </source>
</evidence>
<dbReference type="Pfam" id="PF05970">
    <property type="entry name" value="PIF1"/>
    <property type="match status" value="1"/>
</dbReference>
<evidence type="ECO:0000259" key="11">
    <source>
        <dbReference type="Pfam" id="PF05970"/>
    </source>
</evidence>
<keyword evidence="9" id="KW-0233">DNA recombination</keyword>